<dbReference type="Proteomes" id="UP000064525">
    <property type="component" value="Chromosome I"/>
</dbReference>
<evidence type="ECO:0000313" key="7">
    <source>
        <dbReference type="Proteomes" id="UP000029925"/>
    </source>
</evidence>
<reference evidence="5" key="3">
    <citation type="submission" date="2015-11" db="EMBL/GenBank/DDBJ databases">
        <authorList>
            <person name="Zhang Y."/>
            <person name="Guo Z."/>
        </authorList>
    </citation>
    <scope>NUCLEOTIDE SEQUENCE</scope>
    <source>
        <strain evidence="5">1</strain>
    </source>
</reference>
<dbReference type="PIRSF" id="PIRSF020431">
    <property type="entry name" value="UCP020431_NapD"/>
    <property type="match status" value="1"/>
</dbReference>
<dbReference type="GeneID" id="78151644"/>
<evidence type="ECO:0000256" key="2">
    <source>
        <dbReference type="ARBA" id="ARBA00022490"/>
    </source>
</evidence>
<evidence type="ECO:0000256" key="4">
    <source>
        <dbReference type="HAMAP-Rule" id="MF_02200"/>
    </source>
</evidence>
<proteinExistence type="inferred from homology"/>
<dbReference type="PATRIC" id="fig|76936.10.peg.1428"/>
<dbReference type="AlphaFoldDB" id="A0A099UGT2"/>
<comment type="similarity">
    <text evidence="4">Belongs to the NapD family.</text>
</comment>
<keyword evidence="7" id="KW-1185">Reference proteome</keyword>
<protein>
    <recommendedName>
        <fullName evidence="4">Chaperone NapD</fullName>
    </recommendedName>
    <alternativeName>
        <fullName evidence="4">NapA signal peptide-binding chaperone NapD</fullName>
    </alternativeName>
</protein>
<comment type="subcellular location">
    <subcellularLocation>
        <location evidence="1 4">Cytoplasm</location>
    </subcellularLocation>
</comment>
<dbReference type="STRING" id="76936.BN2458_PEG1463"/>
<gene>
    <name evidence="4" type="primary">napD</name>
    <name evidence="5" type="ORF">BN2458_PEG1463</name>
    <name evidence="6" type="ORF">LS75_001700</name>
</gene>
<comment type="subunit">
    <text evidence="4">Interacts with the cytoplasmic NapA precursor.</text>
</comment>
<comment type="function">
    <text evidence="4">Chaperone for NapA, the catalytic subunit of the periplasmic nitrate reductase. It binds directly and specifically to the twin-arginine signal peptide of NapA, preventing premature interaction with the Tat translocase and premature export.</text>
</comment>
<reference evidence="8" key="2">
    <citation type="submission" date="2015-11" db="EMBL/GenBank/DDBJ databases">
        <authorList>
            <person name="Anvar S.Y."/>
        </authorList>
    </citation>
    <scope>NUCLEOTIDE SEQUENCE [LARGE SCALE GENOMIC DNA]</scope>
</reference>
<dbReference type="EMBL" id="LN907858">
    <property type="protein sequence ID" value="CUU40346.1"/>
    <property type="molecule type" value="Genomic_DNA"/>
</dbReference>
<dbReference type="HAMAP" id="MF_02200">
    <property type="entry name" value="NapD"/>
    <property type="match status" value="1"/>
</dbReference>
<evidence type="ECO:0000313" key="8">
    <source>
        <dbReference type="Proteomes" id="UP000064525"/>
    </source>
</evidence>
<organism evidence="5 8">
    <name type="scientific">Helicobacter typhlonius</name>
    <dbReference type="NCBI Taxonomy" id="76936"/>
    <lineage>
        <taxon>Bacteria</taxon>
        <taxon>Pseudomonadati</taxon>
        <taxon>Campylobacterota</taxon>
        <taxon>Epsilonproteobacteria</taxon>
        <taxon>Campylobacterales</taxon>
        <taxon>Helicobacteraceae</taxon>
        <taxon>Helicobacter</taxon>
    </lineage>
</organism>
<dbReference type="PANTHER" id="PTHR38603:SF1">
    <property type="entry name" value="CHAPERONE NAPD"/>
    <property type="match status" value="1"/>
</dbReference>
<sequence length="120" mass="13439">MNISSIIVKTTEEHFESVKEVIDELQNCEIYIADKPTHQLIVVVEAPSTEEEIALNKHIESLRGVISANMHYAYQESEINAQLKNIDGGVSEFLNNDSIPIENIAYSGSVAHLMGKKRKK</sequence>
<dbReference type="InterPro" id="IPR005623">
    <property type="entry name" value="Chaperone_NapD_NO3_reduct"/>
</dbReference>
<dbReference type="OrthoDB" id="1120071at2"/>
<dbReference type="GO" id="GO:0005048">
    <property type="term" value="F:signal sequence binding"/>
    <property type="evidence" value="ECO:0007669"/>
    <property type="project" value="UniProtKB-UniRule"/>
</dbReference>
<evidence type="ECO:0000313" key="6">
    <source>
        <dbReference type="EMBL" id="TLD79050.1"/>
    </source>
</evidence>
<evidence type="ECO:0000313" key="5">
    <source>
        <dbReference type="EMBL" id="CUU40346.1"/>
    </source>
</evidence>
<name>A0A099UGT2_9HELI</name>
<keyword evidence="2 4" id="KW-0963">Cytoplasm</keyword>
<dbReference type="Proteomes" id="UP000029925">
    <property type="component" value="Unassembled WGS sequence"/>
</dbReference>
<dbReference type="Gene3D" id="3.30.70.920">
    <property type="match status" value="1"/>
</dbReference>
<dbReference type="Pfam" id="PF03927">
    <property type="entry name" value="NapD"/>
    <property type="match status" value="1"/>
</dbReference>
<evidence type="ECO:0000256" key="3">
    <source>
        <dbReference type="ARBA" id="ARBA00023186"/>
    </source>
</evidence>
<accession>A0A099UGT2</accession>
<dbReference type="GO" id="GO:0051224">
    <property type="term" value="P:negative regulation of protein transport"/>
    <property type="evidence" value="ECO:0007669"/>
    <property type="project" value="UniProtKB-UniRule"/>
</dbReference>
<reference evidence="6 7" key="1">
    <citation type="journal article" date="2014" name="Genome Announc.">
        <title>Draft genome sequences of eight enterohepatic helicobacter species isolated from both laboratory and wild rodents.</title>
        <authorList>
            <person name="Sheh A."/>
            <person name="Shen Z."/>
            <person name="Fox J.G."/>
        </authorList>
    </citation>
    <scope>NUCLEOTIDE SEQUENCE [LARGE SCALE GENOMIC DNA]</scope>
    <source>
        <strain evidence="6 7">MIT 98-6810</strain>
    </source>
</reference>
<dbReference type="GO" id="GO:0005737">
    <property type="term" value="C:cytoplasm"/>
    <property type="evidence" value="ECO:0007669"/>
    <property type="project" value="UniProtKB-SubCell"/>
</dbReference>
<dbReference type="EMBL" id="JRPF02000002">
    <property type="protein sequence ID" value="TLD79050.1"/>
    <property type="molecule type" value="Genomic_DNA"/>
</dbReference>
<evidence type="ECO:0000256" key="1">
    <source>
        <dbReference type="ARBA" id="ARBA00004496"/>
    </source>
</evidence>
<dbReference type="KEGG" id="hty:BN2458_PEG1463"/>
<dbReference type="PANTHER" id="PTHR38603">
    <property type="entry name" value="CHAPERONE NAPD"/>
    <property type="match status" value="1"/>
</dbReference>
<dbReference type="RefSeq" id="WP_034327328.1">
    <property type="nucleotide sequence ID" value="NZ_CAJTQN010000002.1"/>
</dbReference>
<keyword evidence="3 4" id="KW-0143">Chaperone</keyword>